<feature type="non-terminal residue" evidence="2">
    <location>
        <position position="1"/>
    </location>
</feature>
<proteinExistence type="predicted"/>
<evidence type="ECO:0000313" key="2">
    <source>
        <dbReference type="EMBL" id="KAF7262881.1"/>
    </source>
</evidence>
<dbReference type="Proteomes" id="UP000625711">
    <property type="component" value="Unassembled WGS sequence"/>
</dbReference>
<feature type="region of interest" description="Disordered" evidence="1">
    <location>
        <begin position="1"/>
        <end position="23"/>
    </location>
</feature>
<evidence type="ECO:0000256" key="1">
    <source>
        <dbReference type="SAM" id="MobiDB-lite"/>
    </source>
</evidence>
<reference evidence="2" key="1">
    <citation type="submission" date="2020-08" db="EMBL/GenBank/DDBJ databases">
        <title>Genome sequencing and assembly of the red palm weevil Rhynchophorus ferrugineus.</title>
        <authorList>
            <person name="Dias G.B."/>
            <person name="Bergman C.M."/>
            <person name="Manee M."/>
        </authorList>
    </citation>
    <scope>NUCLEOTIDE SEQUENCE</scope>
    <source>
        <strain evidence="2">AA-2017</strain>
        <tissue evidence="2">Whole larva</tissue>
    </source>
</reference>
<name>A0A834HMU9_RHYFE</name>
<protein>
    <submittedName>
        <fullName evidence="2">Uncharacterized protein</fullName>
    </submittedName>
</protein>
<sequence length="109" mass="12543">VSSHRSKQSSPTKIRELTPGQHNGARFYRLGDRPVFFIVLGARSDPVSRKFRNLTEITAGIRVTKKSGRLANDEIMVTPYQLQNIHVPRIYVSKFGDREHETKKLAEFY</sequence>
<dbReference type="EMBL" id="JAACXV010023674">
    <property type="protein sequence ID" value="KAF7262881.1"/>
    <property type="molecule type" value="Genomic_DNA"/>
</dbReference>
<accession>A0A834HMU9</accession>
<gene>
    <name evidence="2" type="ORF">GWI33_003939</name>
</gene>
<organism evidence="2 3">
    <name type="scientific">Rhynchophorus ferrugineus</name>
    <name type="common">Red palm weevil</name>
    <name type="synonym">Curculio ferrugineus</name>
    <dbReference type="NCBI Taxonomy" id="354439"/>
    <lineage>
        <taxon>Eukaryota</taxon>
        <taxon>Metazoa</taxon>
        <taxon>Ecdysozoa</taxon>
        <taxon>Arthropoda</taxon>
        <taxon>Hexapoda</taxon>
        <taxon>Insecta</taxon>
        <taxon>Pterygota</taxon>
        <taxon>Neoptera</taxon>
        <taxon>Endopterygota</taxon>
        <taxon>Coleoptera</taxon>
        <taxon>Polyphaga</taxon>
        <taxon>Cucujiformia</taxon>
        <taxon>Curculionidae</taxon>
        <taxon>Dryophthorinae</taxon>
        <taxon>Rhynchophorus</taxon>
    </lineage>
</organism>
<evidence type="ECO:0000313" key="3">
    <source>
        <dbReference type="Proteomes" id="UP000625711"/>
    </source>
</evidence>
<comment type="caution">
    <text evidence="2">The sequence shown here is derived from an EMBL/GenBank/DDBJ whole genome shotgun (WGS) entry which is preliminary data.</text>
</comment>
<keyword evidence="3" id="KW-1185">Reference proteome</keyword>
<dbReference type="AlphaFoldDB" id="A0A834HMU9"/>